<evidence type="ECO:0000256" key="1">
    <source>
        <dbReference type="SAM" id="SignalP"/>
    </source>
</evidence>
<evidence type="ECO:0000313" key="2">
    <source>
        <dbReference type="EMBL" id="KAI1709960.1"/>
    </source>
</evidence>
<comment type="caution">
    <text evidence="2">The sequence shown here is derived from an EMBL/GenBank/DDBJ whole genome shotgun (WGS) entry which is preliminary data.</text>
</comment>
<keyword evidence="1" id="KW-0732">Signal</keyword>
<proteinExistence type="predicted"/>
<organism evidence="2 3">
    <name type="scientific">Ditylenchus destructor</name>
    <dbReference type="NCBI Taxonomy" id="166010"/>
    <lineage>
        <taxon>Eukaryota</taxon>
        <taxon>Metazoa</taxon>
        <taxon>Ecdysozoa</taxon>
        <taxon>Nematoda</taxon>
        <taxon>Chromadorea</taxon>
        <taxon>Rhabditida</taxon>
        <taxon>Tylenchina</taxon>
        <taxon>Tylenchomorpha</taxon>
        <taxon>Sphaerularioidea</taxon>
        <taxon>Anguinidae</taxon>
        <taxon>Anguininae</taxon>
        <taxon>Ditylenchus</taxon>
    </lineage>
</organism>
<gene>
    <name evidence="2" type="ORF">DdX_10971</name>
</gene>
<feature type="chain" id="PRO_5042274526" evidence="1">
    <location>
        <begin position="25"/>
        <end position="76"/>
    </location>
</feature>
<feature type="signal peptide" evidence="1">
    <location>
        <begin position="1"/>
        <end position="24"/>
    </location>
</feature>
<name>A0AAD4R4S9_9BILA</name>
<dbReference type="EMBL" id="JAKKPZ010000028">
    <property type="protein sequence ID" value="KAI1709960.1"/>
    <property type="molecule type" value="Genomic_DNA"/>
</dbReference>
<keyword evidence="3" id="KW-1185">Reference proteome</keyword>
<protein>
    <submittedName>
        <fullName evidence="2">Uncharacterized protein</fullName>
    </submittedName>
</protein>
<accession>A0AAD4R4S9</accession>
<evidence type="ECO:0000313" key="3">
    <source>
        <dbReference type="Proteomes" id="UP001201812"/>
    </source>
</evidence>
<dbReference type="Proteomes" id="UP001201812">
    <property type="component" value="Unassembled WGS sequence"/>
</dbReference>
<dbReference type="PROSITE" id="PS51257">
    <property type="entry name" value="PROKAR_LIPOPROTEIN"/>
    <property type="match status" value="1"/>
</dbReference>
<sequence length="76" mass="7920">MSPKFLMLLGLLLISACAFSSVEGKRPPLNLNPTAGSALLNVGEKCKVIPGTPTTCDGKTKCVVVEGTNEGTCRKL</sequence>
<dbReference type="AlphaFoldDB" id="A0AAD4R4S9"/>
<reference evidence="2" key="1">
    <citation type="submission" date="2022-01" db="EMBL/GenBank/DDBJ databases">
        <title>Genome Sequence Resource for Two Populations of Ditylenchus destructor, the Migratory Endoparasitic Phytonematode.</title>
        <authorList>
            <person name="Zhang H."/>
            <person name="Lin R."/>
            <person name="Xie B."/>
        </authorList>
    </citation>
    <scope>NUCLEOTIDE SEQUENCE</scope>
    <source>
        <strain evidence="2">BazhouSP</strain>
    </source>
</reference>